<reference evidence="2" key="2">
    <citation type="submission" date="2018-05" db="EMBL/GenBank/DDBJ databases">
        <title>OpunRS2 (Oryza punctata Reference Sequence Version 2).</title>
        <authorList>
            <person name="Zhang J."/>
            <person name="Kudrna D."/>
            <person name="Lee S."/>
            <person name="Talag J."/>
            <person name="Welchert J."/>
            <person name="Wing R.A."/>
        </authorList>
    </citation>
    <scope>NUCLEOTIDE SEQUENCE [LARGE SCALE GENOMIC DNA]</scope>
</reference>
<proteinExistence type="predicted"/>
<evidence type="ECO:0000313" key="3">
    <source>
        <dbReference type="Proteomes" id="UP000026962"/>
    </source>
</evidence>
<name>A0A0E0JRM8_ORYPU</name>
<dbReference type="EnsemblPlants" id="OPUNC01G37620.2">
    <property type="protein sequence ID" value="OPUNC01G37620.2"/>
    <property type="gene ID" value="OPUNC01G37620"/>
</dbReference>
<keyword evidence="1" id="KW-0812">Transmembrane</keyword>
<dbReference type="Gramene" id="OPUNC01G37620.2">
    <property type="protein sequence ID" value="OPUNC01G37620.2"/>
    <property type="gene ID" value="OPUNC01G37620"/>
</dbReference>
<organism evidence="2">
    <name type="scientific">Oryza punctata</name>
    <name type="common">Red rice</name>
    <dbReference type="NCBI Taxonomy" id="4537"/>
    <lineage>
        <taxon>Eukaryota</taxon>
        <taxon>Viridiplantae</taxon>
        <taxon>Streptophyta</taxon>
        <taxon>Embryophyta</taxon>
        <taxon>Tracheophyta</taxon>
        <taxon>Spermatophyta</taxon>
        <taxon>Magnoliopsida</taxon>
        <taxon>Liliopsida</taxon>
        <taxon>Poales</taxon>
        <taxon>Poaceae</taxon>
        <taxon>BOP clade</taxon>
        <taxon>Oryzoideae</taxon>
        <taxon>Oryzeae</taxon>
        <taxon>Oryzinae</taxon>
        <taxon>Oryza</taxon>
    </lineage>
</organism>
<accession>A0A0E0JRM8</accession>
<sequence>MAVYTIRTSFCMLLSPTVSAVDENERLDLDLDDLDEAVGELLLDFFLLLFLGGFVSNVRNTGVLQKFFVYRAKHVLICHVPS</sequence>
<dbReference type="AlphaFoldDB" id="A0A0E0JRM8"/>
<feature type="transmembrane region" description="Helical" evidence="1">
    <location>
        <begin position="36"/>
        <end position="58"/>
    </location>
</feature>
<evidence type="ECO:0000313" key="2">
    <source>
        <dbReference type="EnsemblPlants" id="OPUNC01G37620.2"/>
    </source>
</evidence>
<protein>
    <submittedName>
        <fullName evidence="2">Uncharacterized protein</fullName>
    </submittedName>
</protein>
<reference evidence="2" key="1">
    <citation type="submission" date="2015-04" db="UniProtKB">
        <authorList>
            <consortium name="EnsemblPlants"/>
        </authorList>
    </citation>
    <scope>IDENTIFICATION</scope>
</reference>
<keyword evidence="1" id="KW-0472">Membrane</keyword>
<keyword evidence="3" id="KW-1185">Reference proteome</keyword>
<dbReference type="Proteomes" id="UP000026962">
    <property type="component" value="Chromosome 1"/>
</dbReference>
<dbReference type="HOGENOM" id="CLU_2562316_0_0_1"/>
<keyword evidence="1" id="KW-1133">Transmembrane helix</keyword>
<evidence type="ECO:0000256" key="1">
    <source>
        <dbReference type="SAM" id="Phobius"/>
    </source>
</evidence>